<dbReference type="EC" id="3.5.1.28" evidence="2"/>
<evidence type="ECO:0000256" key="3">
    <source>
        <dbReference type="ARBA" id="ARBA00022801"/>
    </source>
</evidence>
<dbReference type="GO" id="GO:0008745">
    <property type="term" value="F:N-acetylmuramoyl-L-alanine amidase activity"/>
    <property type="evidence" value="ECO:0007669"/>
    <property type="project" value="UniProtKB-EC"/>
</dbReference>
<dbReference type="Pfam" id="PF01520">
    <property type="entry name" value="Amidase_3"/>
    <property type="match status" value="1"/>
</dbReference>
<keyword evidence="6" id="KW-1185">Reference proteome</keyword>
<dbReference type="Gene3D" id="3.40.630.40">
    <property type="entry name" value="Zn-dependent exopeptidases"/>
    <property type="match status" value="1"/>
</dbReference>
<comment type="catalytic activity">
    <reaction evidence="1">
        <text>Hydrolyzes the link between N-acetylmuramoyl residues and L-amino acid residues in certain cell-wall glycopeptides.</text>
        <dbReference type="EC" id="3.5.1.28"/>
    </reaction>
</comment>
<evidence type="ECO:0000259" key="4">
    <source>
        <dbReference type="SMART" id="SM00646"/>
    </source>
</evidence>
<reference evidence="6" key="1">
    <citation type="submission" date="2016-10" db="EMBL/GenBank/DDBJ databases">
        <authorList>
            <person name="Varghese N."/>
            <person name="Submissions S."/>
        </authorList>
    </citation>
    <scope>NUCLEOTIDE SEQUENCE [LARGE SCALE GENOMIC DNA]</scope>
    <source>
        <strain evidence="6">CGMCC 1.11022</strain>
    </source>
</reference>
<name>A0A1G8LS56_9HYPH</name>
<dbReference type="PANTHER" id="PTHR30404:SF0">
    <property type="entry name" value="N-ACETYLMURAMOYL-L-ALANINE AMIDASE AMIC"/>
    <property type="match status" value="1"/>
</dbReference>
<evidence type="ECO:0000256" key="2">
    <source>
        <dbReference type="ARBA" id="ARBA00011901"/>
    </source>
</evidence>
<feature type="domain" description="MurNAc-LAA" evidence="4">
    <location>
        <begin position="274"/>
        <end position="428"/>
    </location>
</feature>
<accession>A0A1G8LS56</accession>
<dbReference type="RefSeq" id="WP_236473757.1">
    <property type="nucleotide sequence ID" value="NZ_FNEE01000002.1"/>
</dbReference>
<dbReference type="CDD" id="cd02696">
    <property type="entry name" value="MurNAc-LAA"/>
    <property type="match status" value="1"/>
</dbReference>
<dbReference type="GO" id="GO:0030288">
    <property type="term" value="C:outer membrane-bounded periplasmic space"/>
    <property type="evidence" value="ECO:0007669"/>
    <property type="project" value="TreeGrafter"/>
</dbReference>
<dbReference type="InterPro" id="IPR002508">
    <property type="entry name" value="MurNAc-LAA_cat"/>
</dbReference>
<sequence>MGLAVFTHMSGRAGGIFFYAAYFRAAHLRGARFRAAHFFRAACLLLLVVVCLALSPVSFAADAPLAVTSYKMAGDATKMRIVMNFDREPDVKWFLLRGPHRLVVDLPSTRFAINAKDVKARGLVRSVRYGDLGEGVSRLILTGKGPFAVDRFDVLKNDDGNGYRIAIDMSAASVREFDAALANQALTTGSTVSSDKGGRVGTGPVSNPGHRFTVVIDPGHGGIDGGAEGMNGTVEKNVTLAFATELRDKLAAVGKYDVFMTRETDQFLRLDDRVRIARQHEADLLISIHADTIRVKGLRGATVYTVSDKASDPEAQALADRENLSDQFAGMEIKDDNKEVTDILIDLIRRETHSFSMSFAQTLVGQLSTSVGLINNPQRSASFKVLKAPDVPSVLVELGYLSNAKDEAQLLSADWRSKAAQSITNAIALFASAKTGARTGG</sequence>
<organism evidence="5 6">
    <name type="scientific">Mesorhizobium muleiense</name>
    <dbReference type="NCBI Taxonomy" id="1004279"/>
    <lineage>
        <taxon>Bacteria</taxon>
        <taxon>Pseudomonadati</taxon>
        <taxon>Pseudomonadota</taxon>
        <taxon>Alphaproteobacteria</taxon>
        <taxon>Hyphomicrobiales</taxon>
        <taxon>Phyllobacteriaceae</taxon>
        <taxon>Mesorhizobium</taxon>
    </lineage>
</organism>
<dbReference type="SMART" id="SM00646">
    <property type="entry name" value="Ami_3"/>
    <property type="match status" value="1"/>
</dbReference>
<dbReference type="Proteomes" id="UP000198894">
    <property type="component" value="Unassembled WGS sequence"/>
</dbReference>
<evidence type="ECO:0000313" key="6">
    <source>
        <dbReference type="Proteomes" id="UP000198894"/>
    </source>
</evidence>
<evidence type="ECO:0000256" key="1">
    <source>
        <dbReference type="ARBA" id="ARBA00001561"/>
    </source>
</evidence>
<proteinExistence type="predicted"/>
<dbReference type="Gene3D" id="2.60.40.3500">
    <property type="match status" value="1"/>
</dbReference>
<dbReference type="InterPro" id="IPR050695">
    <property type="entry name" value="N-acetylmuramoyl_amidase_3"/>
</dbReference>
<gene>
    <name evidence="5" type="ORF">SAMN05428953_102338</name>
</gene>
<dbReference type="AlphaFoldDB" id="A0A1G8LS56"/>
<protein>
    <recommendedName>
        <fullName evidence="2">N-acetylmuramoyl-L-alanine amidase</fullName>
        <ecNumber evidence="2">3.5.1.28</ecNumber>
    </recommendedName>
</protein>
<dbReference type="GO" id="GO:0009253">
    <property type="term" value="P:peptidoglycan catabolic process"/>
    <property type="evidence" value="ECO:0007669"/>
    <property type="project" value="InterPro"/>
</dbReference>
<dbReference type="SUPFAM" id="SSF53187">
    <property type="entry name" value="Zn-dependent exopeptidases"/>
    <property type="match status" value="1"/>
</dbReference>
<keyword evidence="3" id="KW-0378">Hydrolase</keyword>
<dbReference type="PANTHER" id="PTHR30404">
    <property type="entry name" value="N-ACETYLMURAMOYL-L-ALANINE AMIDASE"/>
    <property type="match status" value="1"/>
</dbReference>
<evidence type="ECO:0000313" key="5">
    <source>
        <dbReference type="EMBL" id="SDI58561.1"/>
    </source>
</evidence>
<dbReference type="Pfam" id="PF11741">
    <property type="entry name" value="AMIN"/>
    <property type="match status" value="1"/>
</dbReference>
<dbReference type="InterPro" id="IPR021731">
    <property type="entry name" value="AMIN_dom"/>
</dbReference>
<dbReference type="EMBL" id="FNEE01000002">
    <property type="protein sequence ID" value="SDI58561.1"/>
    <property type="molecule type" value="Genomic_DNA"/>
</dbReference>